<gene>
    <name evidence="3" type="ORF">MMF98_14095</name>
</gene>
<dbReference type="AlphaFoldDB" id="A0A9X2ANG3"/>
<evidence type="ECO:0000313" key="4">
    <source>
        <dbReference type="Proteomes" id="UP001139447"/>
    </source>
</evidence>
<sequence>MIWRHLRNTGLGCLAAAALLAGGMAQAQQKVVFATNWKAQGSHGGFYQAVADGTYKRYGLDVEIMQGGPQANPRPLMLTGKIDLMIPIGTIGMMDANKSKQPTILVGAFMQKDPTALMAHAGEYKNFADLRNAKTMYVAKASQFSFWQWMKARHGFSDEQYRPYNYAMAPFLADKKSVQQAYATAEPLYLAKDGVKTDVFLLADNGWEAYANLIEARRDMVEKNPELIQKFIDASAIGWYNYLYGDRKGAYALIRRDNPEMTDDKLDQEVAKLQELGMIDAGDALTKGIGALNLVRLNRYVDDMVKAGVFKPGDVDMKTLATDRFVNKGVGLDVRARLVKK</sequence>
<keyword evidence="4" id="KW-1185">Reference proteome</keyword>
<dbReference type="RefSeq" id="WP_243306956.1">
    <property type="nucleotide sequence ID" value="NZ_JALGBI010000001.1"/>
</dbReference>
<feature type="domain" description="SsuA/THI5-like" evidence="2">
    <location>
        <begin position="42"/>
        <end position="239"/>
    </location>
</feature>
<organism evidence="3 4">
    <name type="scientific">Variovorax terrae</name>
    <dbReference type="NCBI Taxonomy" id="2923278"/>
    <lineage>
        <taxon>Bacteria</taxon>
        <taxon>Pseudomonadati</taxon>
        <taxon>Pseudomonadota</taxon>
        <taxon>Betaproteobacteria</taxon>
        <taxon>Burkholderiales</taxon>
        <taxon>Comamonadaceae</taxon>
        <taxon>Variovorax</taxon>
    </lineage>
</organism>
<dbReference type="InterPro" id="IPR027939">
    <property type="entry name" value="NMT1/THI5"/>
</dbReference>
<dbReference type="PANTHER" id="PTHR31528:SF3">
    <property type="entry name" value="THIAMINE BIOSYNTHESIS PROTEIN HI_0357-RELATED"/>
    <property type="match status" value="1"/>
</dbReference>
<evidence type="ECO:0000256" key="1">
    <source>
        <dbReference type="SAM" id="SignalP"/>
    </source>
</evidence>
<dbReference type="InterPro" id="IPR015168">
    <property type="entry name" value="SsuA/THI5"/>
</dbReference>
<reference evidence="3" key="1">
    <citation type="submission" date="2022-03" db="EMBL/GenBank/DDBJ databases">
        <authorList>
            <person name="Woo C.Y."/>
        </authorList>
    </citation>
    <scope>NUCLEOTIDE SEQUENCE</scope>
    <source>
        <strain evidence="3">CYS-02</strain>
    </source>
</reference>
<evidence type="ECO:0000313" key="3">
    <source>
        <dbReference type="EMBL" id="MCJ0764344.1"/>
    </source>
</evidence>
<dbReference type="EMBL" id="JALGBI010000001">
    <property type="protein sequence ID" value="MCJ0764344.1"/>
    <property type="molecule type" value="Genomic_DNA"/>
</dbReference>
<feature type="signal peptide" evidence="1">
    <location>
        <begin position="1"/>
        <end position="27"/>
    </location>
</feature>
<dbReference type="Gene3D" id="3.40.190.10">
    <property type="entry name" value="Periplasmic binding protein-like II"/>
    <property type="match status" value="2"/>
</dbReference>
<dbReference type="Pfam" id="PF09084">
    <property type="entry name" value="NMT1"/>
    <property type="match status" value="1"/>
</dbReference>
<name>A0A9X2ANG3_9BURK</name>
<proteinExistence type="predicted"/>
<dbReference type="PANTHER" id="PTHR31528">
    <property type="entry name" value="4-AMINO-5-HYDROXYMETHYL-2-METHYLPYRIMIDINE PHOSPHATE SYNTHASE THI11-RELATED"/>
    <property type="match status" value="1"/>
</dbReference>
<dbReference type="Proteomes" id="UP001139447">
    <property type="component" value="Unassembled WGS sequence"/>
</dbReference>
<accession>A0A9X2ANG3</accession>
<protein>
    <submittedName>
        <fullName evidence="3">ABC transporter substrate-binding protein</fullName>
    </submittedName>
</protein>
<keyword evidence="1" id="KW-0732">Signal</keyword>
<comment type="caution">
    <text evidence="3">The sequence shown here is derived from an EMBL/GenBank/DDBJ whole genome shotgun (WGS) entry which is preliminary data.</text>
</comment>
<evidence type="ECO:0000259" key="2">
    <source>
        <dbReference type="Pfam" id="PF09084"/>
    </source>
</evidence>
<dbReference type="SUPFAM" id="SSF53850">
    <property type="entry name" value="Periplasmic binding protein-like II"/>
    <property type="match status" value="1"/>
</dbReference>
<feature type="chain" id="PRO_5040888813" evidence="1">
    <location>
        <begin position="28"/>
        <end position="341"/>
    </location>
</feature>
<dbReference type="GO" id="GO:0009228">
    <property type="term" value="P:thiamine biosynthetic process"/>
    <property type="evidence" value="ECO:0007669"/>
    <property type="project" value="InterPro"/>
</dbReference>